<keyword evidence="4" id="KW-1185">Reference proteome</keyword>
<feature type="region of interest" description="Disordered" evidence="1">
    <location>
        <begin position="1"/>
        <end position="26"/>
    </location>
</feature>
<sequence length="83" mass="9144">MRPPVWPSCRRGPCPSRGRGGHRGPGVKTVQAYRFALDLTAAQERDVYAHAGAARVARNWALARVKAVMDQRAAERTYGVPDE</sequence>
<dbReference type="EMBL" id="JBCGDC010000386">
    <property type="protein sequence ID" value="MFB6398710.1"/>
    <property type="molecule type" value="Genomic_DNA"/>
</dbReference>
<feature type="domain" description="Transposase putative helix-turn-helix" evidence="2">
    <location>
        <begin position="31"/>
        <end position="67"/>
    </location>
</feature>
<gene>
    <name evidence="3" type="ORF">AAFH96_37500</name>
</gene>
<organism evidence="3 4">
    <name type="scientific">Polymorphospora lycopeni</name>
    <dbReference type="NCBI Taxonomy" id="3140240"/>
    <lineage>
        <taxon>Bacteria</taxon>
        <taxon>Bacillati</taxon>
        <taxon>Actinomycetota</taxon>
        <taxon>Actinomycetes</taxon>
        <taxon>Micromonosporales</taxon>
        <taxon>Micromonosporaceae</taxon>
        <taxon>Polymorphospora</taxon>
    </lineage>
</organism>
<evidence type="ECO:0000313" key="3">
    <source>
        <dbReference type="EMBL" id="MFB6398710.1"/>
    </source>
</evidence>
<evidence type="ECO:0000313" key="4">
    <source>
        <dbReference type="Proteomes" id="UP001582793"/>
    </source>
</evidence>
<protein>
    <submittedName>
        <fullName evidence="3">Helix-turn-helix domain-containing protein</fullName>
    </submittedName>
</protein>
<feature type="compositionally biased region" description="Low complexity" evidence="1">
    <location>
        <begin position="7"/>
        <end position="17"/>
    </location>
</feature>
<comment type="caution">
    <text evidence="3">The sequence shown here is derived from an EMBL/GenBank/DDBJ whole genome shotgun (WGS) entry which is preliminary data.</text>
</comment>
<accession>A0ABV5D365</accession>
<feature type="non-terminal residue" evidence="3">
    <location>
        <position position="83"/>
    </location>
</feature>
<dbReference type="InterPro" id="IPR021027">
    <property type="entry name" value="Transposase_put_HTH"/>
</dbReference>
<name>A0ABV5D365_9ACTN</name>
<dbReference type="Proteomes" id="UP001582793">
    <property type="component" value="Unassembled WGS sequence"/>
</dbReference>
<reference evidence="3 4" key="1">
    <citation type="submission" date="2024-04" db="EMBL/GenBank/DDBJ databases">
        <title>Polymorphospora sp. isolated from Baiyangdian Lake in Xiong'an New Area.</title>
        <authorList>
            <person name="Zhang X."/>
            <person name="Liu J."/>
        </authorList>
    </citation>
    <scope>NUCLEOTIDE SEQUENCE [LARGE SCALE GENOMIC DNA]</scope>
    <source>
        <strain evidence="3 4">2-325</strain>
    </source>
</reference>
<dbReference type="RefSeq" id="WP_375737409.1">
    <property type="nucleotide sequence ID" value="NZ_JBCGDC010000386.1"/>
</dbReference>
<dbReference type="Pfam" id="PF12323">
    <property type="entry name" value="HTH_OrfB_IS605"/>
    <property type="match status" value="1"/>
</dbReference>
<proteinExistence type="predicted"/>
<evidence type="ECO:0000256" key="1">
    <source>
        <dbReference type="SAM" id="MobiDB-lite"/>
    </source>
</evidence>
<evidence type="ECO:0000259" key="2">
    <source>
        <dbReference type="Pfam" id="PF12323"/>
    </source>
</evidence>